<dbReference type="GeneID" id="96271855"/>
<dbReference type="Proteomes" id="UP001310290">
    <property type="component" value="Unassembled WGS sequence"/>
</dbReference>
<keyword evidence="3" id="KW-1185">Reference proteome</keyword>
<feature type="region of interest" description="Disordered" evidence="1">
    <location>
        <begin position="66"/>
        <end position="108"/>
    </location>
</feature>
<gene>
    <name evidence="2" type="ORF">QBA35_18030</name>
</gene>
<evidence type="ECO:0000256" key="1">
    <source>
        <dbReference type="SAM" id="MobiDB-lite"/>
    </source>
</evidence>
<protein>
    <submittedName>
        <fullName evidence="2">Uncharacterized protein</fullName>
    </submittedName>
</protein>
<dbReference type="Gene3D" id="2.60.120.560">
    <property type="entry name" value="Exo-inulinase, domain 1"/>
    <property type="match status" value="1"/>
</dbReference>
<comment type="caution">
    <text evidence="2">The sequence shown here is derived from an EMBL/GenBank/DDBJ whole genome shotgun (WGS) entry which is preliminary data.</text>
</comment>
<accession>A0ABU8ANF0</accession>
<reference evidence="2" key="1">
    <citation type="submission" date="2023-04" db="EMBL/GenBank/DDBJ databases">
        <title>Genomic diversity of scab-causing Streptomyces spp. in the province of Quebec, Canada.</title>
        <authorList>
            <person name="Biessy A."/>
            <person name="Cadieux M."/>
            <person name="Ciotola M."/>
            <person name="Filion M."/>
        </authorList>
    </citation>
    <scope>NUCLEOTIDE SEQUENCE</scope>
    <source>
        <strain evidence="2">B21-115</strain>
    </source>
</reference>
<name>A0ABU8ANF0_9ACTN</name>
<dbReference type="RefSeq" id="WP_020113664.1">
    <property type="nucleotide sequence ID" value="NZ_JARULZ010000001.1"/>
</dbReference>
<dbReference type="EMBL" id="JARULZ010000001">
    <property type="protein sequence ID" value="MEH0635203.1"/>
    <property type="molecule type" value="Genomic_DNA"/>
</dbReference>
<proteinExistence type="predicted"/>
<sequence>MTSLILPTPDADGMSFYAEGGTARIESLKVHHLDSAYRLADKVKPLPTAPTGGDFRSDLGRLTITPAGHWSTNSAGRAGSFGKDSNAITTRTVRDPDLTTLVRLGGPHPATGGALSLLWRASSEGCSSTAP</sequence>
<evidence type="ECO:0000313" key="3">
    <source>
        <dbReference type="Proteomes" id="UP001310290"/>
    </source>
</evidence>
<organism evidence="2 3">
    <name type="scientific">Streptomyces bottropensis</name>
    <dbReference type="NCBI Taxonomy" id="42235"/>
    <lineage>
        <taxon>Bacteria</taxon>
        <taxon>Bacillati</taxon>
        <taxon>Actinomycetota</taxon>
        <taxon>Actinomycetes</taxon>
        <taxon>Kitasatosporales</taxon>
        <taxon>Streptomycetaceae</taxon>
        <taxon>Streptomyces</taxon>
    </lineage>
</organism>
<evidence type="ECO:0000313" key="2">
    <source>
        <dbReference type="EMBL" id="MEH0635203.1"/>
    </source>
</evidence>